<sequence>MQFMRPGYETTLCRGPVLQWRKDLSVAADAGKDRYESVMSERFVVVPVGQGDEAPAVNDDQPVDGGAAEGNDADQPDAVPILEYSREPNKYGKTVELHYYSAGELDT</sequence>
<feature type="region of interest" description="Disordered" evidence="1">
    <location>
        <begin position="50"/>
        <end position="78"/>
    </location>
</feature>
<evidence type="ECO:0000313" key="3">
    <source>
        <dbReference type="Proteomes" id="UP001221898"/>
    </source>
</evidence>
<dbReference type="EMBL" id="JAINUG010000016">
    <property type="protein sequence ID" value="KAJ8413275.1"/>
    <property type="molecule type" value="Genomic_DNA"/>
</dbReference>
<gene>
    <name evidence="2" type="ORF">AAFF_G00092710</name>
</gene>
<dbReference type="Proteomes" id="UP001221898">
    <property type="component" value="Unassembled WGS sequence"/>
</dbReference>
<accession>A0AAD7T316</accession>
<reference evidence="2" key="1">
    <citation type="journal article" date="2023" name="Science">
        <title>Genome structures resolve the early diversification of teleost fishes.</title>
        <authorList>
            <person name="Parey E."/>
            <person name="Louis A."/>
            <person name="Montfort J."/>
            <person name="Bouchez O."/>
            <person name="Roques C."/>
            <person name="Iampietro C."/>
            <person name="Lluch J."/>
            <person name="Castinel A."/>
            <person name="Donnadieu C."/>
            <person name="Desvignes T."/>
            <person name="Floi Bucao C."/>
            <person name="Jouanno E."/>
            <person name="Wen M."/>
            <person name="Mejri S."/>
            <person name="Dirks R."/>
            <person name="Jansen H."/>
            <person name="Henkel C."/>
            <person name="Chen W.J."/>
            <person name="Zahm M."/>
            <person name="Cabau C."/>
            <person name="Klopp C."/>
            <person name="Thompson A.W."/>
            <person name="Robinson-Rechavi M."/>
            <person name="Braasch I."/>
            <person name="Lecointre G."/>
            <person name="Bobe J."/>
            <person name="Postlethwait J.H."/>
            <person name="Berthelot C."/>
            <person name="Roest Crollius H."/>
            <person name="Guiguen Y."/>
        </authorList>
    </citation>
    <scope>NUCLEOTIDE SEQUENCE</scope>
    <source>
        <strain evidence="2">NC1722</strain>
    </source>
</reference>
<proteinExistence type="predicted"/>
<organism evidence="2 3">
    <name type="scientific">Aldrovandia affinis</name>
    <dbReference type="NCBI Taxonomy" id="143900"/>
    <lineage>
        <taxon>Eukaryota</taxon>
        <taxon>Metazoa</taxon>
        <taxon>Chordata</taxon>
        <taxon>Craniata</taxon>
        <taxon>Vertebrata</taxon>
        <taxon>Euteleostomi</taxon>
        <taxon>Actinopterygii</taxon>
        <taxon>Neopterygii</taxon>
        <taxon>Teleostei</taxon>
        <taxon>Notacanthiformes</taxon>
        <taxon>Halosauridae</taxon>
        <taxon>Aldrovandia</taxon>
    </lineage>
</organism>
<comment type="caution">
    <text evidence="2">The sequence shown here is derived from an EMBL/GenBank/DDBJ whole genome shotgun (WGS) entry which is preliminary data.</text>
</comment>
<evidence type="ECO:0000313" key="2">
    <source>
        <dbReference type="EMBL" id="KAJ8413275.1"/>
    </source>
</evidence>
<name>A0AAD7T316_9TELE</name>
<evidence type="ECO:0000256" key="1">
    <source>
        <dbReference type="SAM" id="MobiDB-lite"/>
    </source>
</evidence>
<dbReference type="AlphaFoldDB" id="A0AAD7T316"/>
<protein>
    <submittedName>
        <fullName evidence="2">Uncharacterized protein</fullName>
    </submittedName>
</protein>
<keyword evidence="3" id="KW-1185">Reference proteome</keyword>